<dbReference type="EMBL" id="CP058560">
    <property type="protein sequence ID" value="QUH24142.1"/>
    <property type="molecule type" value="Genomic_DNA"/>
</dbReference>
<comment type="pathway">
    <text evidence="2 12">Cofactor biosynthesis; adenosylcobalamin biosynthesis.</text>
</comment>
<feature type="transmembrane region" description="Helical" evidence="12">
    <location>
        <begin position="176"/>
        <end position="199"/>
    </location>
</feature>
<gene>
    <name evidence="12 13" type="primary">cbiM</name>
    <name evidence="13" type="ORF">HYG87_10430</name>
</gene>
<dbReference type="GeneID" id="64821185"/>
<feature type="transmembrane region" description="Helical" evidence="12">
    <location>
        <begin position="43"/>
        <end position="63"/>
    </location>
</feature>
<dbReference type="GO" id="GO:0009236">
    <property type="term" value="P:cobalamin biosynthetic process"/>
    <property type="evidence" value="ECO:0007669"/>
    <property type="project" value="UniProtKB-UniRule"/>
</dbReference>
<dbReference type="FunFam" id="1.10.1760.20:FF:000001">
    <property type="entry name" value="Cobalt transport protein CbiM"/>
    <property type="match status" value="1"/>
</dbReference>
<reference evidence="13" key="1">
    <citation type="submission" date="2020-07" db="EMBL/GenBank/DDBJ databases">
        <title>Methanobacterium. sp. MethCan genome.</title>
        <authorList>
            <person name="Postec A."/>
            <person name="Quemeneur M."/>
        </authorList>
    </citation>
    <scope>NUCLEOTIDE SEQUENCE</scope>
    <source>
        <strain evidence="13">MethCAN</strain>
    </source>
</reference>
<dbReference type="NCBIfam" id="NF006184">
    <property type="entry name" value="PRK08319.1"/>
    <property type="match status" value="1"/>
</dbReference>
<evidence type="ECO:0000256" key="7">
    <source>
        <dbReference type="ARBA" id="ARBA00022692"/>
    </source>
</evidence>
<evidence type="ECO:0000256" key="1">
    <source>
        <dbReference type="ARBA" id="ARBA00004429"/>
    </source>
</evidence>
<keyword evidence="3 12" id="KW-0171">Cobalt transport</keyword>
<dbReference type="Pfam" id="PF01891">
    <property type="entry name" value="CbiM"/>
    <property type="match status" value="1"/>
</dbReference>
<evidence type="ECO:0000256" key="11">
    <source>
        <dbReference type="ARBA" id="ARBA00023285"/>
    </source>
</evidence>
<keyword evidence="7 12" id="KW-0812">Transmembrane</keyword>
<comment type="subcellular location">
    <subcellularLocation>
        <location evidence="1">Cell inner membrane</location>
        <topology evidence="1">Multi-pass membrane protein</topology>
    </subcellularLocation>
    <subcellularLocation>
        <location evidence="12">Cell membrane</location>
        <topology evidence="12">Multi-pass membrane protein</topology>
    </subcellularLocation>
</comment>
<sequence>MHIMEGFLPPEWSILWYLLSIPVVIYGIFRIKKITQEFPESKPLLAVSGAFMFVLSALKLPSVTGSCSHPTGNGLAAILFGPAVASVLATLVLIFQALLLAHGGISTLGANIFSMGIIGPLFAWLIYRGSQNAGLPLSISVFLAAFFGNLMTYVTTALQLSLAFPLPSFGAAISNFMLIFAVTQIPLAIAEGLLTVVIIEKIIQIRPDIFERLNIFKIKSVEDPIIEASK</sequence>
<keyword evidence="14" id="KW-1185">Reference proteome</keyword>
<evidence type="ECO:0000256" key="3">
    <source>
        <dbReference type="ARBA" id="ARBA00022426"/>
    </source>
</evidence>
<organism evidence="13 14">
    <name type="scientific">Methanobacterium alkalithermotolerans</name>
    <dbReference type="NCBI Taxonomy" id="2731220"/>
    <lineage>
        <taxon>Archaea</taxon>
        <taxon>Methanobacteriati</taxon>
        <taxon>Methanobacteriota</taxon>
        <taxon>Methanomada group</taxon>
        <taxon>Methanobacteria</taxon>
        <taxon>Methanobacteriales</taxon>
        <taxon>Methanobacteriaceae</taxon>
        <taxon>Methanobacterium</taxon>
    </lineage>
</organism>
<dbReference type="GO" id="GO:0043190">
    <property type="term" value="C:ATP-binding cassette (ABC) transporter complex"/>
    <property type="evidence" value="ECO:0007669"/>
    <property type="project" value="InterPro"/>
</dbReference>
<keyword evidence="4 12" id="KW-0813">Transport</keyword>
<evidence type="ECO:0000256" key="6">
    <source>
        <dbReference type="ARBA" id="ARBA00022573"/>
    </source>
</evidence>
<keyword evidence="8 12" id="KW-1133">Transmembrane helix</keyword>
<feature type="transmembrane region" description="Helical" evidence="12">
    <location>
        <begin position="108"/>
        <end position="127"/>
    </location>
</feature>
<protein>
    <recommendedName>
        <fullName evidence="12">Putative cobalt transport protein CbiM</fullName>
    </recommendedName>
    <alternativeName>
        <fullName evidence="12">Energy-coupling factor transporter probable substrate-capture protein CbiM</fullName>
        <shortName evidence="12">ECF transporter S component CbiM</shortName>
    </alternativeName>
</protein>
<evidence type="ECO:0000256" key="8">
    <source>
        <dbReference type="ARBA" id="ARBA00022989"/>
    </source>
</evidence>
<keyword evidence="10 12" id="KW-0472">Membrane</keyword>
<keyword evidence="11 12" id="KW-0170">Cobalt</keyword>
<keyword evidence="6 12" id="KW-0169">Cobalamin biosynthesis</keyword>
<feature type="transmembrane region" description="Helical" evidence="12">
    <location>
        <begin position="75"/>
        <end position="101"/>
    </location>
</feature>
<keyword evidence="5 12" id="KW-1003">Cell membrane</keyword>
<feature type="transmembrane region" description="Helical" evidence="12">
    <location>
        <begin position="139"/>
        <end position="164"/>
    </location>
</feature>
<dbReference type="GO" id="GO:0015087">
    <property type="term" value="F:cobalt ion transmembrane transporter activity"/>
    <property type="evidence" value="ECO:0007669"/>
    <property type="project" value="UniProtKB-UniRule"/>
</dbReference>
<dbReference type="OrthoDB" id="30946at2157"/>
<evidence type="ECO:0000256" key="2">
    <source>
        <dbReference type="ARBA" id="ARBA00004953"/>
    </source>
</evidence>
<evidence type="ECO:0000256" key="12">
    <source>
        <dbReference type="HAMAP-Rule" id="MF_01462"/>
    </source>
</evidence>
<evidence type="ECO:0000313" key="13">
    <source>
        <dbReference type="EMBL" id="QUH24142.1"/>
    </source>
</evidence>
<dbReference type="Proteomes" id="UP000681041">
    <property type="component" value="Chromosome"/>
</dbReference>
<dbReference type="Gene3D" id="1.10.1760.20">
    <property type="match status" value="1"/>
</dbReference>
<comment type="function">
    <text evidence="12">Part of the energy-coupling factor (ECF) transporter complex CbiMNOQ involved in cobalt import.</text>
</comment>
<comment type="similarity">
    <text evidence="12">Belongs to the CbiM family.</text>
</comment>
<evidence type="ECO:0000256" key="5">
    <source>
        <dbReference type="ARBA" id="ARBA00022475"/>
    </source>
</evidence>
<feature type="transmembrane region" description="Helical" evidence="12">
    <location>
        <begin position="14"/>
        <end position="31"/>
    </location>
</feature>
<evidence type="ECO:0000256" key="4">
    <source>
        <dbReference type="ARBA" id="ARBA00022448"/>
    </source>
</evidence>
<dbReference type="InterPro" id="IPR002751">
    <property type="entry name" value="CbiM/NikMN"/>
</dbReference>
<evidence type="ECO:0000256" key="10">
    <source>
        <dbReference type="ARBA" id="ARBA00023136"/>
    </source>
</evidence>
<dbReference type="InterPro" id="IPR018024">
    <property type="entry name" value="CbiM"/>
</dbReference>
<dbReference type="PANTHER" id="PTHR43627">
    <property type="match status" value="1"/>
</dbReference>
<dbReference type="NCBIfam" id="TIGR00123">
    <property type="entry name" value="cbiM"/>
    <property type="match status" value="1"/>
</dbReference>
<name>A0A8T8K8I6_9EURY</name>
<dbReference type="KEGG" id="meme:HYG87_10430"/>
<evidence type="ECO:0000256" key="9">
    <source>
        <dbReference type="ARBA" id="ARBA00023065"/>
    </source>
</evidence>
<keyword evidence="9 12" id="KW-0406">Ion transport</keyword>
<evidence type="ECO:0000313" key="14">
    <source>
        <dbReference type="Proteomes" id="UP000681041"/>
    </source>
</evidence>
<accession>A0A8T8K8I6</accession>
<comment type="subunit">
    <text evidence="12">Forms an energy-coupling factor (ECF) transporter complex composed of an ATP-binding protein (A component, CbiO), a transmembrane protein (T component, CbiQ) and 2 possible substrate-capture proteins (S components, CbiM and CbiN) of unknown stoichimetry.</text>
</comment>
<dbReference type="PANTHER" id="PTHR43627:SF1">
    <property type="entry name" value="COBALT TRANSPORT PROTEIN CBIM"/>
    <property type="match status" value="1"/>
</dbReference>
<dbReference type="RefSeq" id="WP_211533099.1">
    <property type="nucleotide sequence ID" value="NZ_CP058560.1"/>
</dbReference>
<dbReference type="AlphaFoldDB" id="A0A8T8K8I6"/>
<dbReference type="HAMAP" id="MF_01462">
    <property type="entry name" value="CbiM"/>
    <property type="match status" value="1"/>
</dbReference>
<proteinExistence type="inferred from homology"/>